<comment type="caution">
    <text evidence="2">The sequence shown here is derived from an EMBL/GenBank/DDBJ whole genome shotgun (WGS) entry which is preliminary data.</text>
</comment>
<proteinExistence type="predicted"/>
<keyword evidence="3" id="KW-1185">Reference proteome</keyword>
<evidence type="ECO:0000313" key="2">
    <source>
        <dbReference type="EMBL" id="RMC02901.1"/>
    </source>
</evidence>
<sequence length="229" mass="27149">MWEVHRKLFPSDALRCVQQIHFHQAANMVTNTGISEVFPQQDLEMELLHPVPAEDFRMDLDWQQPHSCSLPLWPQRAVLTGLGGGTSQMKSFAGSDFLSLPKVCIGILPQKWIFLLVCVCTLCCSGALSCDQWVGVTQSICMESYQSCPAVRNKQVNKVISETKELSELRREEKRREEKRREEREEKRREEKRREEKRREREEREREERRERERREREREKRAAHIESI</sequence>
<evidence type="ECO:0000313" key="3">
    <source>
        <dbReference type="Proteomes" id="UP000269221"/>
    </source>
</evidence>
<feature type="region of interest" description="Disordered" evidence="1">
    <location>
        <begin position="169"/>
        <end position="229"/>
    </location>
</feature>
<reference evidence="2 3" key="1">
    <citation type="submission" date="2018-07" db="EMBL/GenBank/DDBJ databases">
        <title>A high quality draft genome assembly of the barn swallow (H. rustica rustica).</title>
        <authorList>
            <person name="Formenti G."/>
            <person name="Chiara M."/>
            <person name="Poveda L."/>
            <person name="Francoijs K.-J."/>
            <person name="Bonisoli-Alquati A."/>
            <person name="Canova L."/>
            <person name="Gianfranceschi L."/>
            <person name="Horner D.S."/>
            <person name="Saino N."/>
        </authorList>
    </citation>
    <scope>NUCLEOTIDE SEQUENCE [LARGE SCALE GENOMIC DNA]</scope>
    <source>
        <strain evidence="2">Chelidonia</strain>
        <tissue evidence="2">Blood</tissue>
    </source>
</reference>
<dbReference type="EMBL" id="QRBI01000131">
    <property type="protein sequence ID" value="RMC02901.1"/>
    <property type="molecule type" value="Genomic_DNA"/>
</dbReference>
<accession>A0A3M0JRF8</accession>
<name>A0A3M0JRF8_HIRRU</name>
<protein>
    <submittedName>
        <fullName evidence="2">Uncharacterized protein</fullName>
    </submittedName>
</protein>
<evidence type="ECO:0000256" key="1">
    <source>
        <dbReference type="SAM" id="MobiDB-lite"/>
    </source>
</evidence>
<gene>
    <name evidence="2" type="ORF">DUI87_20094</name>
</gene>
<dbReference type="Proteomes" id="UP000269221">
    <property type="component" value="Unassembled WGS sequence"/>
</dbReference>
<dbReference type="AlphaFoldDB" id="A0A3M0JRF8"/>
<organism evidence="2 3">
    <name type="scientific">Hirundo rustica rustica</name>
    <dbReference type="NCBI Taxonomy" id="333673"/>
    <lineage>
        <taxon>Eukaryota</taxon>
        <taxon>Metazoa</taxon>
        <taxon>Chordata</taxon>
        <taxon>Craniata</taxon>
        <taxon>Vertebrata</taxon>
        <taxon>Euteleostomi</taxon>
        <taxon>Archelosauria</taxon>
        <taxon>Archosauria</taxon>
        <taxon>Dinosauria</taxon>
        <taxon>Saurischia</taxon>
        <taxon>Theropoda</taxon>
        <taxon>Coelurosauria</taxon>
        <taxon>Aves</taxon>
        <taxon>Neognathae</taxon>
        <taxon>Neoaves</taxon>
        <taxon>Telluraves</taxon>
        <taxon>Australaves</taxon>
        <taxon>Passeriformes</taxon>
        <taxon>Sylvioidea</taxon>
        <taxon>Hirundinidae</taxon>
        <taxon>Hirundo</taxon>
    </lineage>
</organism>